<evidence type="ECO:0000313" key="1">
    <source>
        <dbReference type="EMBL" id="CAH2267734.1"/>
    </source>
</evidence>
<accession>A0A8S4SEU4</accession>
<sequence>MGLPLVFILTQIRSNSWKQATALNSYRLKRGLEVRERRLTPHSAEEELVAGGADMRIYCNPWGPVGTNE</sequence>
<proteinExistence type="predicted"/>
<reference evidence="1" key="1">
    <citation type="submission" date="2022-03" db="EMBL/GenBank/DDBJ databases">
        <authorList>
            <person name="Lindestad O."/>
        </authorList>
    </citation>
    <scope>NUCLEOTIDE SEQUENCE</scope>
</reference>
<evidence type="ECO:0000313" key="2">
    <source>
        <dbReference type="Proteomes" id="UP000838756"/>
    </source>
</evidence>
<name>A0A8S4SEU4_9NEOP</name>
<comment type="caution">
    <text evidence="1">The sequence shown here is derived from an EMBL/GenBank/DDBJ whole genome shotgun (WGS) entry which is preliminary data.</text>
</comment>
<dbReference type="AlphaFoldDB" id="A0A8S4SEU4"/>
<keyword evidence="2" id="KW-1185">Reference proteome</keyword>
<dbReference type="Proteomes" id="UP000838756">
    <property type="component" value="Unassembled WGS sequence"/>
</dbReference>
<organism evidence="1 2">
    <name type="scientific">Pararge aegeria aegeria</name>
    <dbReference type="NCBI Taxonomy" id="348720"/>
    <lineage>
        <taxon>Eukaryota</taxon>
        <taxon>Metazoa</taxon>
        <taxon>Ecdysozoa</taxon>
        <taxon>Arthropoda</taxon>
        <taxon>Hexapoda</taxon>
        <taxon>Insecta</taxon>
        <taxon>Pterygota</taxon>
        <taxon>Neoptera</taxon>
        <taxon>Endopterygota</taxon>
        <taxon>Lepidoptera</taxon>
        <taxon>Glossata</taxon>
        <taxon>Ditrysia</taxon>
        <taxon>Papilionoidea</taxon>
        <taxon>Nymphalidae</taxon>
        <taxon>Satyrinae</taxon>
        <taxon>Satyrini</taxon>
        <taxon>Parargina</taxon>
        <taxon>Pararge</taxon>
    </lineage>
</organism>
<dbReference type="EMBL" id="CAKXAJ010026394">
    <property type="protein sequence ID" value="CAH2267734.1"/>
    <property type="molecule type" value="Genomic_DNA"/>
</dbReference>
<protein>
    <submittedName>
        <fullName evidence="1">Jg4341 protein</fullName>
    </submittedName>
</protein>
<gene>
    <name evidence="1" type="primary">jg4341</name>
    <name evidence="1" type="ORF">PAEG_LOCUS26230</name>
</gene>